<feature type="domain" description="C2H2-type" evidence="10">
    <location>
        <begin position="523"/>
        <end position="550"/>
    </location>
</feature>
<dbReference type="Pfam" id="PF00096">
    <property type="entry name" value="zf-C2H2"/>
    <property type="match status" value="9"/>
</dbReference>
<dbReference type="FunFam" id="3.30.160.60:FF:000145">
    <property type="entry name" value="Zinc finger protein 574"/>
    <property type="match status" value="1"/>
</dbReference>
<evidence type="ECO:0000256" key="8">
    <source>
        <dbReference type="PROSITE-ProRule" id="PRU00042"/>
    </source>
</evidence>
<accession>A0A151XE47</accession>
<dbReference type="STRING" id="64791.A0A151XE47"/>
<dbReference type="SMART" id="SM00355">
    <property type="entry name" value="ZnF_C2H2"/>
    <property type="match status" value="15"/>
</dbReference>
<dbReference type="PROSITE" id="PS50994">
    <property type="entry name" value="INTEGRASE"/>
    <property type="match status" value="1"/>
</dbReference>
<evidence type="ECO:0000259" key="11">
    <source>
        <dbReference type="PROSITE" id="PS50994"/>
    </source>
</evidence>
<feature type="domain" description="C2H2-type" evidence="10">
    <location>
        <begin position="703"/>
        <end position="731"/>
    </location>
</feature>
<dbReference type="OrthoDB" id="9936054at2759"/>
<evidence type="ECO:0000256" key="6">
    <source>
        <dbReference type="ARBA" id="ARBA00023125"/>
    </source>
</evidence>
<proteinExistence type="predicted"/>
<dbReference type="PROSITE" id="PS50157">
    <property type="entry name" value="ZINC_FINGER_C2H2_2"/>
    <property type="match status" value="15"/>
</dbReference>
<comment type="subcellular location">
    <subcellularLocation>
        <location evidence="1">Nucleus</location>
    </subcellularLocation>
</comment>
<gene>
    <name evidence="12" type="ORF">ALC60_02288</name>
</gene>
<organism evidence="12 13">
    <name type="scientific">Mycetomoellerius zeteki</name>
    <dbReference type="NCBI Taxonomy" id="64791"/>
    <lineage>
        <taxon>Eukaryota</taxon>
        <taxon>Metazoa</taxon>
        <taxon>Ecdysozoa</taxon>
        <taxon>Arthropoda</taxon>
        <taxon>Hexapoda</taxon>
        <taxon>Insecta</taxon>
        <taxon>Pterygota</taxon>
        <taxon>Neoptera</taxon>
        <taxon>Endopterygota</taxon>
        <taxon>Hymenoptera</taxon>
        <taxon>Apocrita</taxon>
        <taxon>Aculeata</taxon>
        <taxon>Formicoidea</taxon>
        <taxon>Formicidae</taxon>
        <taxon>Myrmicinae</taxon>
        <taxon>Mycetomoellerius</taxon>
    </lineage>
</organism>
<keyword evidence="6" id="KW-0238">DNA-binding</keyword>
<dbReference type="KEGG" id="mzt:108731560"/>
<dbReference type="Pfam" id="PF12874">
    <property type="entry name" value="zf-met"/>
    <property type="match status" value="1"/>
</dbReference>
<evidence type="ECO:0000256" key="2">
    <source>
        <dbReference type="ARBA" id="ARBA00022723"/>
    </source>
</evidence>
<name>A0A151XE47_9HYME</name>
<dbReference type="AlphaFoldDB" id="A0A151XE47"/>
<evidence type="ECO:0000256" key="5">
    <source>
        <dbReference type="ARBA" id="ARBA00022833"/>
    </source>
</evidence>
<dbReference type="EMBL" id="KQ982254">
    <property type="protein sequence ID" value="KYQ58642.1"/>
    <property type="molecule type" value="Genomic_DNA"/>
</dbReference>
<feature type="domain" description="C2H2-type" evidence="10">
    <location>
        <begin position="732"/>
        <end position="759"/>
    </location>
</feature>
<evidence type="ECO:0000256" key="7">
    <source>
        <dbReference type="ARBA" id="ARBA00023242"/>
    </source>
</evidence>
<feature type="domain" description="C2H2-type" evidence="10">
    <location>
        <begin position="675"/>
        <end position="702"/>
    </location>
</feature>
<evidence type="ECO:0000256" key="4">
    <source>
        <dbReference type="ARBA" id="ARBA00022771"/>
    </source>
</evidence>
<dbReference type="InterPro" id="IPR036397">
    <property type="entry name" value="RNaseH_sf"/>
</dbReference>
<dbReference type="SUPFAM" id="SSF57667">
    <property type="entry name" value="beta-beta-alpha zinc fingers"/>
    <property type="match status" value="9"/>
</dbReference>
<dbReference type="FunFam" id="3.30.160.60:FF:000446">
    <property type="entry name" value="Zinc finger protein"/>
    <property type="match status" value="1"/>
</dbReference>
<dbReference type="InterPro" id="IPR012337">
    <property type="entry name" value="RNaseH-like_sf"/>
</dbReference>
<dbReference type="GO" id="GO:0000978">
    <property type="term" value="F:RNA polymerase II cis-regulatory region sequence-specific DNA binding"/>
    <property type="evidence" value="ECO:0007669"/>
    <property type="project" value="TreeGrafter"/>
</dbReference>
<protein>
    <submittedName>
        <fullName evidence="12">Uncharacterized protein</fullName>
    </submittedName>
</protein>
<evidence type="ECO:0000256" key="9">
    <source>
        <dbReference type="SAM" id="MobiDB-lite"/>
    </source>
</evidence>
<dbReference type="Pfam" id="PF13912">
    <property type="entry name" value="zf-C2H2_6"/>
    <property type="match status" value="1"/>
</dbReference>
<dbReference type="Gene3D" id="3.30.420.10">
    <property type="entry name" value="Ribonuclease H-like superfamily/Ribonuclease H"/>
    <property type="match status" value="1"/>
</dbReference>
<dbReference type="GO" id="GO:0008270">
    <property type="term" value="F:zinc ion binding"/>
    <property type="evidence" value="ECO:0007669"/>
    <property type="project" value="UniProtKB-KW"/>
</dbReference>
<dbReference type="FunFam" id="3.30.160.60:FF:000624">
    <property type="entry name" value="zinc finger protein 697"/>
    <property type="match status" value="1"/>
</dbReference>
<feature type="domain" description="C2H2-type" evidence="10">
    <location>
        <begin position="393"/>
        <end position="421"/>
    </location>
</feature>
<dbReference type="FunFam" id="3.30.160.60:FF:000882">
    <property type="entry name" value="Predicted gene, 21060"/>
    <property type="match status" value="1"/>
</dbReference>
<feature type="domain" description="C2H2-type" evidence="10">
    <location>
        <begin position="845"/>
        <end position="872"/>
    </location>
</feature>
<dbReference type="FunFam" id="3.30.160.60:FF:001384">
    <property type="entry name" value="Zinc finger protein"/>
    <property type="match status" value="1"/>
</dbReference>
<dbReference type="FunFam" id="3.30.160.60:FF:000264">
    <property type="entry name" value="Zinc finger protein 236"/>
    <property type="match status" value="1"/>
</dbReference>
<evidence type="ECO:0000313" key="13">
    <source>
        <dbReference type="Proteomes" id="UP000075809"/>
    </source>
</evidence>
<reference evidence="12 13" key="1">
    <citation type="submission" date="2015-09" db="EMBL/GenBank/DDBJ databases">
        <title>Trachymyrmex zeteki WGS genome.</title>
        <authorList>
            <person name="Nygaard S."/>
            <person name="Hu H."/>
            <person name="Boomsma J."/>
            <person name="Zhang G."/>
        </authorList>
    </citation>
    <scope>NUCLEOTIDE SEQUENCE [LARGE SCALE GENOMIC DNA]</scope>
    <source>
        <strain evidence="12">Tzet28-1</strain>
        <tissue evidence="12">Whole body</tissue>
    </source>
</reference>
<feature type="region of interest" description="Disordered" evidence="9">
    <location>
        <begin position="455"/>
        <end position="489"/>
    </location>
</feature>
<dbReference type="PROSITE" id="PS00028">
    <property type="entry name" value="ZINC_FINGER_C2H2_1"/>
    <property type="match status" value="15"/>
</dbReference>
<evidence type="ECO:0000259" key="10">
    <source>
        <dbReference type="PROSITE" id="PS50157"/>
    </source>
</evidence>
<keyword evidence="5" id="KW-0862">Zinc</keyword>
<dbReference type="InterPro" id="IPR013087">
    <property type="entry name" value="Znf_C2H2_type"/>
</dbReference>
<feature type="domain" description="C2H2-type" evidence="10">
    <location>
        <begin position="788"/>
        <end position="816"/>
    </location>
</feature>
<evidence type="ECO:0000256" key="1">
    <source>
        <dbReference type="ARBA" id="ARBA00004123"/>
    </source>
</evidence>
<sequence length="872" mass="101840">MNKEMPLSMEWIPQNTYMHNSLDHLLPEDKNQDFLIIKQKAEFFQSTLNSQQSAQNKIMHLQVLSKEDKEIKQQNSYLDATPCQTDSLNQSYKKLTDDSEKLYNKGRIDVIEMTVDSTFNYKYFFVYEDQFSKFVILKALHSNTAKEVAANLLDVLGIIGAPRVLQSGNGRTFAEQVVCELRSMWNDLFILHGDASKCEVSYRDFKSSLESWMKKNPTRTWCEGLNFIQIVHNTTYHYQNGRIPYDVLFRQNARENFQGIGKGMENLRTEEEWIKHLSNKMDGGEAAMTEDTQNTSNDINQCEENENIRDTQSQNTLSKTNDGNIFSCVIIKNEDLNDVYTMDSTSTDKTVIKNESKDNEDTQSLKCEYCQKQYMKIGHLKNHIRIHKAKQVLHCKLCNKTFNVLRLFEKHMKQSHEKDKADEKREIPVRKTRNVANTRSMIQLTHGTSNPKIMNKNCDLSLDKREPSGKDNKNSNQIGKRKLPAENRVSKTQSLKCTFCKQKFSFPSVLERHMRSHTNERPYECEVCKKSFKQLGHLSQHSLTHHDYRSFQCTVCSVKFDSLDLLKQHTPSHKGDTTMTTSKVRDVYRLFECDICKKVFTMKSVLERHIFTHTQERHYDCKVCGKRFKQAGHVKSHMLVHTGERRFQCTICSKRFSLSNSLKKHMYVHNGEKPYQCDVCGARFLEKRNLNGHLLTHTNERPYCCKICGKRYTLADTLRRHVSAAHEDGRTYQCEICAKMFKQLAHLSVHKKVHNDERPFQCHLCEKNFKHKNVLKSHLAIHANVRPFECDVCKATFVRKTNLQTHISSAHMNERPYSCTICGKRFKQISHLNGHVVVHSNLMPYKCDYCDRRCNRLDNLKKHMRLHTKNKE</sequence>
<dbReference type="InterPro" id="IPR036236">
    <property type="entry name" value="Znf_C2H2_sf"/>
</dbReference>
<dbReference type="InterPro" id="IPR001584">
    <property type="entry name" value="Integrase_cat-core"/>
</dbReference>
<feature type="domain" description="C2H2-type" evidence="10">
    <location>
        <begin position="551"/>
        <end position="578"/>
    </location>
</feature>
<dbReference type="GO" id="GO:0001228">
    <property type="term" value="F:DNA-binding transcription activator activity, RNA polymerase II-specific"/>
    <property type="evidence" value="ECO:0007669"/>
    <property type="project" value="TreeGrafter"/>
</dbReference>
<feature type="domain" description="C2H2-type" evidence="10">
    <location>
        <begin position="591"/>
        <end position="618"/>
    </location>
</feature>
<feature type="domain" description="C2H2-type" evidence="10">
    <location>
        <begin position="365"/>
        <end position="392"/>
    </location>
</feature>
<dbReference type="Proteomes" id="UP000075809">
    <property type="component" value="Unassembled WGS sequence"/>
</dbReference>
<evidence type="ECO:0000256" key="3">
    <source>
        <dbReference type="ARBA" id="ARBA00022737"/>
    </source>
</evidence>
<keyword evidence="4 8" id="KW-0863">Zinc-finger</keyword>
<evidence type="ECO:0000313" key="12">
    <source>
        <dbReference type="EMBL" id="KYQ58642.1"/>
    </source>
</evidence>
<dbReference type="PANTHER" id="PTHR24376">
    <property type="entry name" value="ZINC FINGER PROTEIN"/>
    <property type="match status" value="1"/>
</dbReference>
<keyword evidence="2" id="KW-0479">Metal-binding</keyword>
<dbReference type="PANTHER" id="PTHR24376:SF243">
    <property type="entry name" value="C2H2-TYPE DOMAIN-CONTAINING PROTEIN"/>
    <property type="match status" value="1"/>
</dbReference>
<dbReference type="GO" id="GO:0015074">
    <property type="term" value="P:DNA integration"/>
    <property type="evidence" value="ECO:0007669"/>
    <property type="project" value="InterPro"/>
</dbReference>
<feature type="domain" description="C2H2-type" evidence="10">
    <location>
        <begin position="619"/>
        <end position="646"/>
    </location>
</feature>
<dbReference type="SUPFAM" id="SSF53098">
    <property type="entry name" value="Ribonuclease H-like"/>
    <property type="match status" value="1"/>
</dbReference>
<feature type="compositionally biased region" description="Basic and acidic residues" evidence="9">
    <location>
        <begin position="461"/>
        <end position="473"/>
    </location>
</feature>
<feature type="domain" description="C2H2-type" evidence="10">
    <location>
        <begin position="817"/>
        <end position="844"/>
    </location>
</feature>
<keyword evidence="7" id="KW-0539">Nucleus</keyword>
<keyword evidence="13" id="KW-1185">Reference proteome</keyword>
<dbReference type="Gene3D" id="3.30.160.60">
    <property type="entry name" value="Classic Zinc Finger"/>
    <property type="match status" value="13"/>
</dbReference>
<feature type="domain" description="C2H2-type" evidence="10">
    <location>
        <begin position="495"/>
        <end position="522"/>
    </location>
</feature>
<dbReference type="FunFam" id="3.30.160.60:FF:000065">
    <property type="entry name" value="B-cell CLL/lymphoma 6, member B"/>
    <property type="match status" value="1"/>
</dbReference>
<dbReference type="GO" id="GO:0005634">
    <property type="term" value="C:nucleus"/>
    <property type="evidence" value="ECO:0007669"/>
    <property type="project" value="UniProtKB-SubCell"/>
</dbReference>
<feature type="domain" description="Integrase catalytic" evidence="11">
    <location>
        <begin position="97"/>
        <end position="252"/>
    </location>
</feature>
<keyword evidence="3" id="KW-0677">Repeat</keyword>
<feature type="domain" description="C2H2-type" evidence="10">
    <location>
        <begin position="647"/>
        <end position="674"/>
    </location>
</feature>
<feature type="domain" description="C2H2-type" evidence="10">
    <location>
        <begin position="760"/>
        <end position="787"/>
    </location>
</feature>